<keyword evidence="2" id="KW-1185">Reference proteome</keyword>
<dbReference type="Proteomes" id="UP000283634">
    <property type="component" value="Unassembled WGS sequence"/>
</dbReference>
<name>A0A3R7KP21_TRYRA</name>
<proteinExistence type="predicted"/>
<dbReference type="EMBL" id="MKGL01000458">
    <property type="protein sequence ID" value="RNE98497.1"/>
    <property type="molecule type" value="Genomic_DNA"/>
</dbReference>
<dbReference type="AlphaFoldDB" id="A0A3R7KP21"/>
<evidence type="ECO:0000313" key="1">
    <source>
        <dbReference type="EMBL" id="RNE98497.1"/>
    </source>
</evidence>
<sequence length="183" mass="19342">MVAGFSLHPHGVTLHMATPHHEDLMRVCVALRGGGGCLRRTFVGRHPPVRQGDAPSRLRPCLVLPLPRGGSATRQARVLSCELPCFERGAVWLAATPGRGGHSCLSGGGVSGVCGSALDTNRGCCDVCTSAGGGPNGTRAGCCCCCDEWCVCWPMERMMLQGRILRCVHAHAHFLFLLPLPCA</sequence>
<organism evidence="1 2">
    <name type="scientific">Trypanosoma rangeli</name>
    <dbReference type="NCBI Taxonomy" id="5698"/>
    <lineage>
        <taxon>Eukaryota</taxon>
        <taxon>Discoba</taxon>
        <taxon>Euglenozoa</taxon>
        <taxon>Kinetoplastea</taxon>
        <taxon>Metakinetoplastina</taxon>
        <taxon>Trypanosomatida</taxon>
        <taxon>Trypanosomatidae</taxon>
        <taxon>Trypanosoma</taxon>
        <taxon>Herpetosoma</taxon>
    </lineage>
</organism>
<evidence type="ECO:0000313" key="2">
    <source>
        <dbReference type="Proteomes" id="UP000283634"/>
    </source>
</evidence>
<accession>A0A3R7KP21</accession>
<gene>
    <name evidence="1" type="ORF">TraAM80_08859</name>
</gene>
<dbReference type="RefSeq" id="XP_029234670.1">
    <property type="nucleotide sequence ID" value="XM_029385584.1"/>
</dbReference>
<protein>
    <submittedName>
        <fullName evidence="1">Uncharacterized protein</fullName>
    </submittedName>
</protein>
<reference evidence="1 2" key="1">
    <citation type="journal article" date="2018" name="BMC Genomics">
        <title>Genomic comparison of Trypanosoma conorhini and Trypanosoma rangeli to Trypanosoma cruzi strains of high and low virulence.</title>
        <authorList>
            <person name="Bradwell K.R."/>
            <person name="Koparde V.N."/>
            <person name="Matveyev A.V."/>
            <person name="Serrano M.G."/>
            <person name="Alves J.M."/>
            <person name="Parikh H."/>
            <person name="Huang B."/>
            <person name="Lee V."/>
            <person name="Espinosa-Alvarez O."/>
            <person name="Ortiz P.A."/>
            <person name="Costa-Martins A.G."/>
            <person name="Teixeira M.M."/>
            <person name="Buck G.A."/>
        </authorList>
    </citation>
    <scope>NUCLEOTIDE SEQUENCE [LARGE SCALE GENOMIC DNA]</scope>
    <source>
        <strain evidence="1 2">AM80</strain>
    </source>
</reference>
<comment type="caution">
    <text evidence="1">The sequence shown here is derived from an EMBL/GenBank/DDBJ whole genome shotgun (WGS) entry which is preliminary data.</text>
</comment>
<dbReference type="GeneID" id="40332792"/>